<dbReference type="Gene3D" id="1.20.120.160">
    <property type="entry name" value="HPT domain"/>
    <property type="match status" value="1"/>
</dbReference>
<name>A0A679ITT2_9HYPH</name>
<dbReference type="InterPro" id="IPR008207">
    <property type="entry name" value="Sig_transdc_His_kin_Hpt_dom"/>
</dbReference>
<protein>
    <recommendedName>
        <fullName evidence="3">HPt domain-containing protein</fullName>
    </recommendedName>
</protein>
<reference evidence="4" key="1">
    <citation type="submission" date="2019-12" db="EMBL/GenBank/DDBJ databases">
        <authorList>
            <person name="Cremers G."/>
        </authorList>
    </citation>
    <scope>NUCLEOTIDE SEQUENCE</scope>
    <source>
        <strain evidence="4">Mbul1</strain>
    </source>
</reference>
<organism evidence="4">
    <name type="scientific">Methylobacterium bullatum</name>
    <dbReference type="NCBI Taxonomy" id="570505"/>
    <lineage>
        <taxon>Bacteria</taxon>
        <taxon>Pseudomonadati</taxon>
        <taxon>Pseudomonadota</taxon>
        <taxon>Alphaproteobacteria</taxon>
        <taxon>Hyphomicrobiales</taxon>
        <taxon>Methylobacteriaceae</taxon>
        <taxon>Methylobacterium</taxon>
    </lineage>
</organism>
<evidence type="ECO:0000313" key="4">
    <source>
        <dbReference type="EMBL" id="CAA2099618.1"/>
    </source>
</evidence>
<dbReference type="PROSITE" id="PS50894">
    <property type="entry name" value="HPT"/>
    <property type="match status" value="1"/>
</dbReference>
<evidence type="ECO:0000256" key="2">
    <source>
        <dbReference type="PROSITE-ProRule" id="PRU00110"/>
    </source>
</evidence>
<gene>
    <name evidence="4" type="ORF">MBUL_00243</name>
</gene>
<dbReference type="GO" id="GO:0004672">
    <property type="term" value="F:protein kinase activity"/>
    <property type="evidence" value="ECO:0007669"/>
    <property type="project" value="UniProtKB-ARBA"/>
</dbReference>
<dbReference type="EMBL" id="LR743504">
    <property type="protein sequence ID" value="CAA2099618.1"/>
    <property type="molecule type" value="Genomic_DNA"/>
</dbReference>
<proteinExistence type="predicted"/>
<dbReference type="AlphaFoldDB" id="A0A679ITT2"/>
<keyword evidence="2" id="KW-0597">Phosphoprotein</keyword>
<dbReference type="InterPro" id="IPR036641">
    <property type="entry name" value="HPT_dom_sf"/>
</dbReference>
<dbReference type="GO" id="GO:0000160">
    <property type="term" value="P:phosphorelay signal transduction system"/>
    <property type="evidence" value="ECO:0007669"/>
    <property type="project" value="UniProtKB-KW"/>
</dbReference>
<sequence length="108" mass="11257">MTSLIDHAYLAQQTFGDTDLAHELLVLFSGQCRRLLPGITDPGLDDHHRADLAHTLKGSALGVGAARVAELSAAIEDGLRRGDGVPAPAYVALTDAVEATLSEIDAPA</sequence>
<feature type="domain" description="HPt" evidence="3">
    <location>
        <begin position="17"/>
        <end position="108"/>
    </location>
</feature>
<dbReference type="Pfam" id="PF01627">
    <property type="entry name" value="Hpt"/>
    <property type="match status" value="1"/>
</dbReference>
<evidence type="ECO:0000259" key="3">
    <source>
        <dbReference type="PROSITE" id="PS50894"/>
    </source>
</evidence>
<dbReference type="SUPFAM" id="SSF47226">
    <property type="entry name" value="Histidine-containing phosphotransfer domain, HPT domain"/>
    <property type="match status" value="1"/>
</dbReference>
<feature type="modified residue" description="Phosphohistidine" evidence="2">
    <location>
        <position position="54"/>
    </location>
</feature>
<evidence type="ECO:0000256" key="1">
    <source>
        <dbReference type="ARBA" id="ARBA00023012"/>
    </source>
</evidence>
<keyword evidence="1" id="KW-0902">Two-component regulatory system</keyword>
<accession>A0A679ITT2</accession>